<evidence type="ECO:0000256" key="2">
    <source>
        <dbReference type="RuleBase" id="RU363120"/>
    </source>
</evidence>
<organism evidence="4">
    <name type="scientific">Aphanomyces invadans</name>
    <dbReference type="NCBI Taxonomy" id="157072"/>
    <lineage>
        <taxon>Eukaryota</taxon>
        <taxon>Sar</taxon>
        <taxon>Stramenopiles</taxon>
        <taxon>Oomycota</taxon>
        <taxon>Saprolegniomycetes</taxon>
        <taxon>Saprolegniales</taxon>
        <taxon>Verrucalvaceae</taxon>
        <taxon>Aphanomyces</taxon>
    </lineage>
</organism>
<dbReference type="AlphaFoldDB" id="A0A024UP04"/>
<dbReference type="OrthoDB" id="5949865at2759"/>
<protein>
    <submittedName>
        <fullName evidence="4">Uncharacterized protein</fullName>
    </submittedName>
</protein>
<feature type="region of interest" description="Disordered" evidence="3">
    <location>
        <begin position="288"/>
        <end position="308"/>
    </location>
</feature>
<accession>A0A024UP04</accession>
<comment type="similarity">
    <text evidence="1 2">Belongs to the endosulfine family.</text>
</comment>
<dbReference type="PANTHER" id="PTHR10358:SF6">
    <property type="entry name" value="ENDOSULFINE, ISOFORM A"/>
    <property type="match status" value="1"/>
</dbReference>
<dbReference type="InterPro" id="IPR006760">
    <property type="entry name" value="Endosulphine"/>
</dbReference>
<dbReference type="RefSeq" id="XP_008863983.1">
    <property type="nucleotide sequence ID" value="XM_008865761.1"/>
</dbReference>
<name>A0A024UP04_9STRA</name>
<dbReference type="GO" id="GO:0005737">
    <property type="term" value="C:cytoplasm"/>
    <property type="evidence" value="ECO:0007669"/>
    <property type="project" value="TreeGrafter"/>
</dbReference>
<dbReference type="VEuPathDB" id="FungiDB:H310_02301"/>
<dbReference type="eggNOG" id="ENOG502S6P9">
    <property type="taxonomic scope" value="Eukaryota"/>
</dbReference>
<evidence type="ECO:0000256" key="1">
    <source>
        <dbReference type="ARBA" id="ARBA00010520"/>
    </source>
</evidence>
<proteinExistence type="inferred from homology"/>
<dbReference type="STRING" id="157072.A0A024UP04"/>
<dbReference type="GO" id="GO:0004864">
    <property type="term" value="F:protein phosphatase inhibitor activity"/>
    <property type="evidence" value="ECO:0007669"/>
    <property type="project" value="TreeGrafter"/>
</dbReference>
<dbReference type="PANTHER" id="PTHR10358">
    <property type="entry name" value="ENDOSULFINE"/>
    <property type="match status" value="1"/>
</dbReference>
<gene>
    <name evidence="4" type="ORF">H310_02301</name>
</gene>
<evidence type="ECO:0000313" key="4">
    <source>
        <dbReference type="EMBL" id="ETW07890.1"/>
    </source>
</evidence>
<reference evidence="4" key="1">
    <citation type="submission" date="2013-12" db="EMBL/GenBank/DDBJ databases">
        <title>The Genome Sequence of Aphanomyces invadans NJM9701.</title>
        <authorList>
            <consortium name="The Broad Institute Genomics Platform"/>
            <person name="Russ C."/>
            <person name="Tyler B."/>
            <person name="van West P."/>
            <person name="Dieguez-Uribeondo J."/>
            <person name="Young S.K."/>
            <person name="Zeng Q."/>
            <person name="Gargeya S."/>
            <person name="Fitzgerald M."/>
            <person name="Abouelleil A."/>
            <person name="Alvarado L."/>
            <person name="Chapman S.B."/>
            <person name="Gainer-Dewar J."/>
            <person name="Goldberg J."/>
            <person name="Griggs A."/>
            <person name="Gujja S."/>
            <person name="Hansen M."/>
            <person name="Howarth C."/>
            <person name="Imamovic A."/>
            <person name="Ireland A."/>
            <person name="Larimer J."/>
            <person name="McCowan C."/>
            <person name="Murphy C."/>
            <person name="Pearson M."/>
            <person name="Poon T.W."/>
            <person name="Priest M."/>
            <person name="Roberts A."/>
            <person name="Saif S."/>
            <person name="Shea T."/>
            <person name="Sykes S."/>
            <person name="Wortman J."/>
            <person name="Nusbaum C."/>
            <person name="Birren B."/>
        </authorList>
    </citation>
    <scope>NUCLEOTIDE SEQUENCE [LARGE SCALE GENOMIC DNA]</scope>
    <source>
        <strain evidence="4">NJM9701</strain>
    </source>
</reference>
<dbReference type="GeneID" id="20079351"/>
<feature type="compositionally biased region" description="Polar residues" evidence="3">
    <location>
        <begin position="295"/>
        <end position="308"/>
    </location>
</feature>
<evidence type="ECO:0000256" key="3">
    <source>
        <dbReference type="SAM" id="MobiDB-lite"/>
    </source>
</evidence>
<sequence>MNPQSKYGGLSMRNIMIRKKLAERKRFDSADYAMQQQVSATTTNHDSTIGATRPVNLHITTNPVILQRASNTPVEHVQSPVVQIGMAAFFDSMSEDTCSATAPNSPSVDSMTLSPANRQTTVSSSDTTVAKAQQQAKYGALSARNIILRRKLAHGGRFDSADYQLQQNGQGELDGIPTEDLLPLPQNDKDIEATGAADIPMSVEPHTAASTQVSNGPTNYGKLCAQHILIRKKLKERKRFDSADYSMEHSKGVSASSTSAAVAAQVARSMAADQHQAKLLKISVESPKPIKDASGNCSSRDLSSPTSRVVSRNVFIQRKLQERKRFDSADYFQEKQRQQQQHP</sequence>
<dbReference type="Pfam" id="PF04667">
    <property type="entry name" value="Endosulfine"/>
    <property type="match status" value="2"/>
</dbReference>
<dbReference type="EMBL" id="KI913954">
    <property type="protein sequence ID" value="ETW07890.1"/>
    <property type="molecule type" value="Genomic_DNA"/>
</dbReference>